<feature type="compositionally biased region" description="Low complexity" evidence="2">
    <location>
        <begin position="1"/>
        <end position="19"/>
    </location>
</feature>
<accession>A0A9P4K6R5</accession>
<organism evidence="3 4">
    <name type="scientific">Lojkania enalia</name>
    <dbReference type="NCBI Taxonomy" id="147567"/>
    <lineage>
        <taxon>Eukaryota</taxon>
        <taxon>Fungi</taxon>
        <taxon>Dikarya</taxon>
        <taxon>Ascomycota</taxon>
        <taxon>Pezizomycotina</taxon>
        <taxon>Dothideomycetes</taxon>
        <taxon>Pleosporomycetidae</taxon>
        <taxon>Pleosporales</taxon>
        <taxon>Pleosporales incertae sedis</taxon>
        <taxon>Lojkania</taxon>
    </lineage>
</organism>
<feature type="region of interest" description="Disordered" evidence="2">
    <location>
        <begin position="274"/>
        <end position="298"/>
    </location>
</feature>
<dbReference type="Proteomes" id="UP000800093">
    <property type="component" value="Unassembled WGS sequence"/>
</dbReference>
<feature type="compositionally biased region" description="Acidic residues" evidence="2">
    <location>
        <begin position="474"/>
        <end position="493"/>
    </location>
</feature>
<gene>
    <name evidence="3" type="ORF">CC78DRAFT_581870</name>
</gene>
<feature type="region of interest" description="Disordered" evidence="2">
    <location>
        <begin position="446"/>
        <end position="599"/>
    </location>
</feature>
<sequence length="648" mass="71818">MTEPATTTTPRQTQTSEPQFKNPKDKKCPFCGQRFTSSSLGRHLDLYIRAKNPKPADGIHNVDEIKKIRSNITRRQAKASAIKKESTTPASSKKQSISRETDASPPLVQSPTGTEDGPAVPKPRQQFNDVSWQPSGAPNDPPQRALGTKTPEVRRDVSRHIQKTELDQRHRLSEEAETATAIEMALRELLKGVREANAKASGVGLFDFDPYTLSFPSLCLHILPAPPTLFSPTPFSTSESWSIHPPGQKQLDSLNRQLRERLLAQQRQRQINQLYPPNARSNSSSIAGSPLPTPPLFDPDPQRLFGHVADAYSHWTSLTDDQRQETWQLEILRAHARANDMRRETEISLENARREIEYLKANRWSSGAPDLSPIVFNICSETSKELGKRGLDFRNWDYDRLIDKWKTIVRDNKNATNGMAAQKPLPSAATRSCSMVSLPTAPFAMVSTGPDTKMQSTFPEPPTTNGAEPSSDQVDAEGEDDDADADIDAEAASDGDSFHNQPHVLPLQPTPIHPSQMQMHASIQAQVQAHAQAQAQAQAHAHAQAQVQAQAQAQAQAWARQHMNQSRNTHHHQHQHQHPHQHPQLSPHPSHMGSATNSRRTSQVLMDAHSMNTGGMLPMDGIENHQDQFLRMGMGLADQFVGSTGDGV</sequence>
<feature type="region of interest" description="Disordered" evidence="2">
    <location>
        <begin position="1"/>
        <end position="30"/>
    </location>
</feature>
<name>A0A9P4K6R5_9PLEO</name>
<feature type="compositionally biased region" description="Polar residues" evidence="2">
    <location>
        <begin position="125"/>
        <end position="136"/>
    </location>
</feature>
<dbReference type="AlphaFoldDB" id="A0A9P4K6R5"/>
<feature type="coiled-coil region" evidence="1">
    <location>
        <begin position="335"/>
        <end position="362"/>
    </location>
</feature>
<feature type="compositionally biased region" description="Polar residues" evidence="2">
    <location>
        <begin position="513"/>
        <end position="523"/>
    </location>
</feature>
<keyword evidence="1" id="KW-0175">Coiled coil</keyword>
<dbReference type="EMBL" id="ML986631">
    <property type="protein sequence ID" value="KAF2263116.1"/>
    <property type="molecule type" value="Genomic_DNA"/>
</dbReference>
<dbReference type="OrthoDB" id="3905365at2759"/>
<keyword evidence="4" id="KW-1185">Reference proteome</keyword>
<evidence type="ECO:0000256" key="1">
    <source>
        <dbReference type="SAM" id="Coils"/>
    </source>
</evidence>
<evidence type="ECO:0000313" key="4">
    <source>
        <dbReference type="Proteomes" id="UP000800093"/>
    </source>
</evidence>
<feature type="compositionally biased region" description="Basic residues" evidence="2">
    <location>
        <begin position="568"/>
        <end position="581"/>
    </location>
</feature>
<evidence type="ECO:0000313" key="3">
    <source>
        <dbReference type="EMBL" id="KAF2263116.1"/>
    </source>
</evidence>
<feature type="compositionally biased region" description="Low complexity" evidence="2">
    <location>
        <begin position="524"/>
        <end position="557"/>
    </location>
</feature>
<protein>
    <submittedName>
        <fullName evidence="3">Uncharacterized protein</fullName>
    </submittedName>
</protein>
<feature type="compositionally biased region" description="Low complexity" evidence="2">
    <location>
        <begin position="582"/>
        <end position="591"/>
    </location>
</feature>
<feature type="region of interest" description="Disordered" evidence="2">
    <location>
        <begin position="68"/>
        <end position="156"/>
    </location>
</feature>
<comment type="caution">
    <text evidence="3">The sequence shown here is derived from an EMBL/GenBank/DDBJ whole genome shotgun (WGS) entry which is preliminary data.</text>
</comment>
<proteinExistence type="predicted"/>
<reference evidence="4" key="1">
    <citation type="journal article" date="2020" name="Stud. Mycol.">
        <title>101 Dothideomycetes genomes: A test case for predicting lifestyles and emergence of pathogens.</title>
        <authorList>
            <person name="Haridas S."/>
            <person name="Albert R."/>
            <person name="Binder M."/>
            <person name="Bloem J."/>
            <person name="LaButti K."/>
            <person name="Salamov A."/>
            <person name="Andreopoulos B."/>
            <person name="Baker S."/>
            <person name="Barry K."/>
            <person name="Bills G."/>
            <person name="Bluhm B."/>
            <person name="Cannon C."/>
            <person name="Castanera R."/>
            <person name="Culley D."/>
            <person name="Daum C."/>
            <person name="Ezra D."/>
            <person name="Gonzalez J."/>
            <person name="Henrissat B."/>
            <person name="Kuo A."/>
            <person name="Liang C."/>
            <person name="Lipzen A."/>
            <person name="Lutzoni F."/>
            <person name="Magnuson J."/>
            <person name="Mondo S."/>
            <person name="Nolan M."/>
            <person name="Ohm R."/>
            <person name="Pangilinan J."/>
            <person name="Park H.-J."/>
            <person name="Ramirez L."/>
            <person name="Alfaro M."/>
            <person name="Sun H."/>
            <person name="Tritt A."/>
            <person name="Yoshinaga Y."/>
            <person name="Zwiers L.-H."/>
            <person name="Turgeon B."/>
            <person name="Goodwin S."/>
            <person name="Spatafora J."/>
            <person name="Crous P."/>
            <person name="Grigoriev I."/>
        </authorList>
    </citation>
    <scope>NUCLEOTIDE SEQUENCE [LARGE SCALE GENOMIC DNA]</scope>
    <source>
        <strain evidence="4">CBS 304.66</strain>
    </source>
</reference>
<evidence type="ECO:0000256" key="2">
    <source>
        <dbReference type="SAM" id="MobiDB-lite"/>
    </source>
</evidence>
<feature type="compositionally biased region" description="Polar residues" evidence="2">
    <location>
        <begin position="449"/>
        <end position="473"/>
    </location>
</feature>